<organism evidence="1 2">
    <name type="scientific">Trichuris trichiura</name>
    <name type="common">Whipworm</name>
    <name type="synonym">Trichocephalus trichiurus</name>
    <dbReference type="NCBI Taxonomy" id="36087"/>
    <lineage>
        <taxon>Eukaryota</taxon>
        <taxon>Metazoa</taxon>
        <taxon>Ecdysozoa</taxon>
        <taxon>Nematoda</taxon>
        <taxon>Enoplea</taxon>
        <taxon>Dorylaimia</taxon>
        <taxon>Trichinellida</taxon>
        <taxon>Trichuridae</taxon>
        <taxon>Trichuris</taxon>
    </lineage>
</organism>
<dbReference type="AlphaFoldDB" id="A0A077ZCM3"/>
<dbReference type="EMBL" id="HG806030">
    <property type="protein sequence ID" value="CDW56360.1"/>
    <property type="molecule type" value="Genomic_DNA"/>
</dbReference>
<evidence type="ECO:0000313" key="2">
    <source>
        <dbReference type="Proteomes" id="UP000030665"/>
    </source>
</evidence>
<gene>
    <name evidence="1" type="ORF">TTRE_0000463701</name>
</gene>
<name>A0A077ZCM3_TRITR</name>
<reference evidence="1" key="1">
    <citation type="submission" date="2014-01" db="EMBL/GenBank/DDBJ databases">
        <authorList>
            <person name="Aslett M."/>
        </authorList>
    </citation>
    <scope>NUCLEOTIDE SEQUENCE</scope>
</reference>
<evidence type="ECO:0000313" key="1">
    <source>
        <dbReference type="EMBL" id="CDW56360.1"/>
    </source>
</evidence>
<proteinExistence type="predicted"/>
<dbReference type="OrthoDB" id="10318833at2759"/>
<sequence>MEENFWQNFVRLVKINSNENVDRHELLLSADVLAEAWMRTGGWPSPWALLEVEGFVSFPFVPPVFIHIFQLLCINSDDGFVQHQLTSLLMISIPWLDGKIFNRLRMAGLKVSVLLKLANLKWQACNSSSWLLMWPNVDGYTTCEPTGVAEDFPKALLDLSVHISANSNSSRVDRMSCLSLWLSLISTMKNLSKWNSFLRTSWPTMRSLMLTFLPSNDGYMVRTSMQILSCLLSVFIQDVVHKKEKMNENDVGFEQIMSLWEVVGENIENSPSRWFGGIRGPGKDPCSVRLLLLIPLQLSTLCLAKFDSIIGLQWFRRLVDVSTALLVASFSEEDEQLSMLLFCAARIFSPENPVDSLHPVALWLQFFESLHFKAQSIFDVLIGGDYSLLAFVFFLKALTQQWEMFINSPERICVYEWAARDQSIDIPPAKPAFTLDMLEIIDGKSSVSRRPVFPMAYSRQTDCQVPYSTSKIPFAVLMDKLKLLLAELKHCFVSGKNIRPDACVKLIDKLLLQIASTEPSRLPACS</sequence>
<evidence type="ECO:0008006" key="3">
    <source>
        <dbReference type="Google" id="ProtNLM"/>
    </source>
</evidence>
<dbReference type="Proteomes" id="UP000030665">
    <property type="component" value="Unassembled WGS sequence"/>
</dbReference>
<keyword evidence="2" id="KW-1185">Reference proteome</keyword>
<reference evidence="1" key="2">
    <citation type="submission" date="2014-03" db="EMBL/GenBank/DDBJ databases">
        <title>The whipworm genome and dual-species transcriptomics of an intimate host-pathogen interaction.</title>
        <authorList>
            <person name="Foth B.J."/>
            <person name="Tsai I.J."/>
            <person name="Reid A.J."/>
            <person name="Bancroft A.J."/>
            <person name="Nichol S."/>
            <person name="Tracey A."/>
            <person name="Holroyd N."/>
            <person name="Cotton J.A."/>
            <person name="Stanley E.J."/>
            <person name="Zarowiecki M."/>
            <person name="Liu J.Z."/>
            <person name="Huckvale T."/>
            <person name="Cooper P.J."/>
            <person name="Grencis R.K."/>
            <person name="Berriman M."/>
        </authorList>
    </citation>
    <scope>NUCLEOTIDE SEQUENCE [LARGE SCALE GENOMIC DNA]</scope>
</reference>
<protein>
    <recommendedName>
        <fullName evidence="3">Protein Lines N-terminal domain-containing protein</fullName>
    </recommendedName>
</protein>
<accession>A0A077ZCM3</accession>